<feature type="signal peptide" evidence="2">
    <location>
        <begin position="1"/>
        <end position="16"/>
    </location>
</feature>
<feature type="chain" id="PRO_5020439168" description="SH3 domain-containing protein" evidence="2">
    <location>
        <begin position="17"/>
        <end position="167"/>
    </location>
</feature>
<dbReference type="OrthoDB" id="7275033at2"/>
<evidence type="ECO:0000256" key="1">
    <source>
        <dbReference type="SAM" id="MobiDB-lite"/>
    </source>
</evidence>
<dbReference type="EMBL" id="SMSJ01000021">
    <property type="protein sequence ID" value="TDH61454.1"/>
    <property type="molecule type" value="Genomic_DNA"/>
</dbReference>
<feature type="compositionally biased region" description="Pro residues" evidence="1">
    <location>
        <begin position="144"/>
        <end position="157"/>
    </location>
</feature>
<feature type="region of interest" description="Disordered" evidence="1">
    <location>
        <begin position="142"/>
        <end position="167"/>
    </location>
</feature>
<dbReference type="Proteomes" id="UP000295096">
    <property type="component" value="Unassembled WGS sequence"/>
</dbReference>
<organism evidence="3 4">
    <name type="scientific">Dankookia rubra</name>
    <dbReference type="NCBI Taxonomy" id="1442381"/>
    <lineage>
        <taxon>Bacteria</taxon>
        <taxon>Pseudomonadati</taxon>
        <taxon>Pseudomonadota</taxon>
        <taxon>Alphaproteobacteria</taxon>
        <taxon>Acetobacterales</taxon>
        <taxon>Roseomonadaceae</taxon>
        <taxon>Dankookia</taxon>
    </lineage>
</organism>
<evidence type="ECO:0000256" key="2">
    <source>
        <dbReference type="SAM" id="SignalP"/>
    </source>
</evidence>
<evidence type="ECO:0000313" key="4">
    <source>
        <dbReference type="Proteomes" id="UP000295096"/>
    </source>
</evidence>
<protein>
    <recommendedName>
        <fullName evidence="5">SH3 domain-containing protein</fullName>
    </recommendedName>
</protein>
<keyword evidence="2" id="KW-0732">Signal</keyword>
<reference evidence="3 4" key="1">
    <citation type="journal article" date="2016" name="J. Microbiol.">
        <title>Dankookia rubra gen. nov., sp. nov., an alphaproteobacterium isolated from sediment of a shallow stream.</title>
        <authorList>
            <person name="Kim W.H."/>
            <person name="Kim D.H."/>
            <person name="Kang K."/>
            <person name="Ahn T.Y."/>
        </authorList>
    </citation>
    <scope>NUCLEOTIDE SEQUENCE [LARGE SCALE GENOMIC DNA]</scope>
    <source>
        <strain evidence="3 4">JCM30602</strain>
    </source>
</reference>
<comment type="caution">
    <text evidence="3">The sequence shown here is derived from an EMBL/GenBank/DDBJ whole genome shotgun (WGS) entry which is preliminary data.</text>
</comment>
<dbReference type="PROSITE" id="PS51257">
    <property type="entry name" value="PROKAR_LIPOPROTEIN"/>
    <property type="match status" value="1"/>
</dbReference>
<gene>
    <name evidence="3" type="ORF">E2C06_16860</name>
</gene>
<name>A0A4R5QE42_9PROT</name>
<evidence type="ECO:0008006" key="5">
    <source>
        <dbReference type="Google" id="ProtNLM"/>
    </source>
</evidence>
<accession>A0A4R5QE42</accession>
<dbReference type="RefSeq" id="WP_133289777.1">
    <property type="nucleotide sequence ID" value="NZ_SMSJ01000021.1"/>
</dbReference>
<evidence type="ECO:0000313" key="3">
    <source>
        <dbReference type="EMBL" id="TDH61454.1"/>
    </source>
</evidence>
<dbReference type="AlphaFoldDB" id="A0A4R5QE42"/>
<sequence>MSVSAKSGLAVAAAMALLAGCAEQPRVTATGARVFYVDTQGASAVCTVPPKVELAAGQQAEATMVMKNDGGWCGISVSQSGPKPYNAGLLVGRPEHGRVHVHKVGDVSRIDYIPDAGFGGEDRFTVRMLPGNPALRVAVTVQYTPPPAPPTPPPAPAPARRAPAKKK</sequence>
<keyword evidence="4" id="KW-1185">Reference proteome</keyword>
<proteinExistence type="predicted"/>